<dbReference type="Proteomes" id="UP000601435">
    <property type="component" value="Unassembled WGS sequence"/>
</dbReference>
<evidence type="ECO:0000313" key="2">
    <source>
        <dbReference type="EMBL" id="CAE7938822.1"/>
    </source>
</evidence>
<feature type="non-terminal residue" evidence="2">
    <location>
        <position position="1"/>
    </location>
</feature>
<evidence type="ECO:0000256" key="1">
    <source>
        <dbReference type="SAM" id="SignalP"/>
    </source>
</evidence>
<accession>A0A813C6N8</accession>
<name>A0A813C6N8_9DINO</name>
<evidence type="ECO:0000313" key="3">
    <source>
        <dbReference type="Proteomes" id="UP000601435"/>
    </source>
</evidence>
<keyword evidence="3" id="KW-1185">Reference proteome</keyword>
<comment type="caution">
    <text evidence="2">The sequence shown here is derived from an EMBL/GenBank/DDBJ whole genome shotgun (WGS) entry which is preliminary data.</text>
</comment>
<feature type="signal peptide" evidence="1">
    <location>
        <begin position="1"/>
        <end position="20"/>
    </location>
</feature>
<dbReference type="AlphaFoldDB" id="A0A813C6N8"/>
<dbReference type="EMBL" id="CAJNJA010087219">
    <property type="protein sequence ID" value="CAE7938822.1"/>
    <property type="molecule type" value="Genomic_DNA"/>
</dbReference>
<protein>
    <submittedName>
        <fullName evidence="2">Ogfod3 protein</fullName>
    </submittedName>
</protein>
<proteinExistence type="predicted"/>
<reference evidence="2" key="1">
    <citation type="submission" date="2021-02" db="EMBL/GenBank/DDBJ databases">
        <authorList>
            <person name="Dougan E. K."/>
            <person name="Rhodes N."/>
            <person name="Thang M."/>
            <person name="Chan C."/>
        </authorList>
    </citation>
    <scope>NUCLEOTIDE SEQUENCE</scope>
</reference>
<keyword evidence="1" id="KW-0732">Signal</keyword>
<feature type="non-terminal residue" evidence="2">
    <location>
        <position position="90"/>
    </location>
</feature>
<feature type="chain" id="PRO_5032833598" evidence="1">
    <location>
        <begin position="21"/>
        <end position="90"/>
    </location>
</feature>
<gene>
    <name evidence="2" type="primary">Ogfod3</name>
    <name evidence="2" type="ORF">SNEC2469_LOCUS33303</name>
</gene>
<sequence length="90" mass="8586">APAIGCLALPSVFLAGGASGRCSPVRCASSNEPGVVRGILRVVPYGVLGSSSAGAKAPAPDATTAFVDPAGMHHIQGSPGNAGGAAGVIY</sequence>
<organism evidence="2 3">
    <name type="scientific">Symbiodinium necroappetens</name>
    <dbReference type="NCBI Taxonomy" id="1628268"/>
    <lineage>
        <taxon>Eukaryota</taxon>
        <taxon>Sar</taxon>
        <taxon>Alveolata</taxon>
        <taxon>Dinophyceae</taxon>
        <taxon>Suessiales</taxon>
        <taxon>Symbiodiniaceae</taxon>
        <taxon>Symbiodinium</taxon>
    </lineage>
</organism>